<keyword evidence="2 6" id="KW-0808">Transferase</keyword>
<proteinExistence type="inferred from homology"/>
<keyword evidence="4 9" id="KW-0418">Kinase</keyword>
<evidence type="ECO:0000313" key="10">
    <source>
        <dbReference type="Proteomes" id="UP000679307"/>
    </source>
</evidence>
<dbReference type="PIRSF" id="PIRSF000535">
    <property type="entry name" value="1PFK/6PFK/LacC"/>
    <property type="match status" value="1"/>
</dbReference>
<dbReference type="PANTHER" id="PTHR46566:SF5">
    <property type="entry name" value="1-PHOSPHOFRUCTOKINASE"/>
    <property type="match status" value="1"/>
</dbReference>
<feature type="compositionally biased region" description="Basic and acidic residues" evidence="7">
    <location>
        <begin position="304"/>
        <end position="324"/>
    </location>
</feature>
<evidence type="ECO:0000256" key="4">
    <source>
        <dbReference type="ARBA" id="ARBA00022777"/>
    </source>
</evidence>
<protein>
    <submittedName>
        <fullName evidence="9">Tagatose-6-phosphate kinase</fullName>
        <ecNumber evidence="9">2.7.1.144</ecNumber>
    </submittedName>
</protein>
<feature type="region of interest" description="Disordered" evidence="7">
    <location>
        <begin position="299"/>
        <end position="324"/>
    </location>
</feature>
<reference evidence="9 10" key="1">
    <citation type="submission" date="2021-05" db="EMBL/GenBank/DDBJ databases">
        <title>Complete genome of Nocardioides aquaticus KCTC 9944T isolated from meromictic and hypersaline Ekho Lake, Antarctica.</title>
        <authorList>
            <person name="Hwang K."/>
            <person name="Kim K.M."/>
            <person name="Choe H."/>
        </authorList>
    </citation>
    <scope>NUCLEOTIDE SEQUENCE [LARGE SCALE GENOMIC DNA]</scope>
    <source>
        <strain evidence="9 10">KCTC 9944</strain>
    </source>
</reference>
<evidence type="ECO:0000256" key="5">
    <source>
        <dbReference type="ARBA" id="ARBA00022840"/>
    </source>
</evidence>
<dbReference type="SUPFAM" id="SSF53613">
    <property type="entry name" value="Ribokinase-like"/>
    <property type="match status" value="1"/>
</dbReference>
<evidence type="ECO:0000256" key="1">
    <source>
        <dbReference type="ARBA" id="ARBA00010688"/>
    </source>
</evidence>
<dbReference type="RefSeq" id="WP_214058583.1">
    <property type="nucleotide sequence ID" value="NZ_CP075371.1"/>
</dbReference>
<evidence type="ECO:0000256" key="2">
    <source>
        <dbReference type="ARBA" id="ARBA00022679"/>
    </source>
</evidence>
<dbReference type="Gene3D" id="3.40.1190.20">
    <property type="match status" value="1"/>
</dbReference>
<dbReference type="Proteomes" id="UP000679307">
    <property type="component" value="Chromosome"/>
</dbReference>
<organism evidence="9 10">
    <name type="scientific">Nocardioides aquaticus</name>
    <dbReference type="NCBI Taxonomy" id="160826"/>
    <lineage>
        <taxon>Bacteria</taxon>
        <taxon>Bacillati</taxon>
        <taxon>Actinomycetota</taxon>
        <taxon>Actinomycetes</taxon>
        <taxon>Propionibacteriales</taxon>
        <taxon>Nocardioidaceae</taxon>
        <taxon>Nocardioides</taxon>
    </lineage>
</organism>
<evidence type="ECO:0000256" key="6">
    <source>
        <dbReference type="PIRNR" id="PIRNR000535"/>
    </source>
</evidence>
<evidence type="ECO:0000256" key="3">
    <source>
        <dbReference type="ARBA" id="ARBA00022741"/>
    </source>
</evidence>
<dbReference type="NCBIfam" id="TIGR03168">
    <property type="entry name" value="1-PFK"/>
    <property type="match status" value="1"/>
</dbReference>
<sequence>MILTLTANPSTDRTLTLSGALRRGGVQRVEAVISQAGGKGVNISRAAVAAGEATLAVIPADTDDPFVRQLHAAGIACEAVPTSGPPRVNLTISEPDGTTTKLNSPGPHLDDAAAARLRDVLVSRAAGAAWVVLAGSLPPGAPEGWYAELTRALHGTSARVAVDTSEAPLRALVDAFDGDPAGCPDLMKPNGEELASLTGGDPVAIEADPAAAAAAARVLLDQGVGAVLATLGAGGAVLVTPEGAWHAAPPPTEVVSTVGAGDSSLFGYVLADLRGEPPAHRLALAVAYGSAAAGLPGTTIPEPSHVDPGRVRVSPLHDHPGARA</sequence>
<evidence type="ECO:0000256" key="7">
    <source>
        <dbReference type="SAM" id="MobiDB-lite"/>
    </source>
</evidence>
<dbReference type="EC" id="2.7.1.144" evidence="9"/>
<evidence type="ECO:0000313" key="9">
    <source>
        <dbReference type="EMBL" id="QVT79089.1"/>
    </source>
</evidence>
<gene>
    <name evidence="9" type="primary">lacC</name>
    <name evidence="9" type="ORF">ENKNEFLB_01469</name>
</gene>
<feature type="domain" description="Carbohydrate kinase PfkB" evidence="8">
    <location>
        <begin position="23"/>
        <end position="303"/>
    </location>
</feature>
<dbReference type="CDD" id="cd01164">
    <property type="entry name" value="FruK_PfkB_like"/>
    <property type="match status" value="1"/>
</dbReference>
<accession>A0ABX8EF38</accession>
<name>A0ABX8EF38_9ACTN</name>
<comment type="similarity">
    <text evidence="1">Belongs to the carbohydrate kinase PfkB family.</text>
</comment>
<dbReference type="GO" id="GO:0009024">
    <property type="term" value="F:tagatose-6-phosphate kinase activity"/>
    <property type="evidence" value="ECO:0007669"/>
    <property type="project" value="UniProtKB-EC"/>
</dbReference>
<keyword evidence="10" id="KW-1185">Reference proteome</keyword>
<dbReference type="InterPro" id="IPR029056">
    <property type="entry name" value="Ribokinase-like"/>
</dbReference>
<evidence type="ECO:0000259" key="8">
    <source>
        <dbReference type="Pfam" id="PF00294"/>
    </source>
</evidence>
<dbReference type="Pfam" id="PF00294">
    <property type="entry name" value="PfkB"/>
    <property type="match status" value="1"/>
</dbReference>
<dbReference type="InterPro" id="IPR011611">
    <property type="entry name" value="PfkB_dom"/>
</dbReference>
<dbReference type="EMBL" id="CP075371">
    <property type="protein sequence ID" value="QVT79089.1"/>
    <property type="molecule type" value="Genomic_DNA"/>
</dbReference>
<dbReference type="PANTHER" id="PTHR46566">
    <property type="entry name" value="1-PHOSPHOFRUCTOKINASE-RELATED"/>
    <property type="match status" value="1"/>
</dbReference>
<keyword evidence="5" id="KW-0067">ATP-binding</keyword>
<dbReference type="InterPro" id="IPR017583">
    <property type="entry name" value="Tagatose/fructose_Pkinase"/>
</dbReference>
<keyword evidence="3" id="KW-0547">Nucleotide-binding</keyword>